<dbReference type="Proteomes" id="UP001176940">
    <property type="component" value="Unassembled WGS sequence"/>
</dbReference>
<dbReference type="Gene3D" id="2.20.70.10">
    <property type="match status" value="1"/>
</dbReference>
<sequence>MIFDNGLLNSPSQWNSSNYYGTPKPPIQPVDGKVTSGDALQNLFSGAKQSTPKRTKSYNDMQNAGIVHTENYEYDDEAPEMNSSFTADSSEQDENPANNSQEPAAPLARILPSFPTITEASQKLPQYLPPTDEGRLGPLPDNWEMAYTENGEVYFIDHNTKTTSWLDPRCLNKQQKPLEECEDDVNASHIE</sequence>
<feature type="region of interest" description="Disordered" evidence="2">
    <location>
        <begin position="1"/>
        <end position="36"/>
    </location>
</feature>
<feature type="compositionally biased region" description="Polar residues" evidence="2">
    <location>
        <begin position="7"/>
        <end position="20"/>
    </location>
</feature>
<dbReference type="PROSITE" id="PS01159">
    <property type="entry name" value="WW_DOMAIN_1"/>
    <property type="match status" value="1"/>
</dbReference>
<evidence type="ECO:0000256" key="1">
    <source>
        <dbReference type="ARBA" id="ARBA00022737"/>
    </source>
</evidence>
<dbReference type="PANTHER" id="PTHR10316">
    <property type="entry name" value="MEMBRANE ASSOCIATED GUANYLATE KINASE-RELATED"/>
    <property type="match status" value="1"/>
</dbReference>
<feature type="domain" description="WW" evidence="3">
    <location>
        <begin position="137"/>
        <end position="170"/>
    </location>
</feature>
<evidence type="ECO:0000259" key="3">
    <source>
        <dbReference type="PROSITE" id="PS50020"/>
    </source>
</evidence>
<dbReference type="Pfam" id="PF00397">
    <property type="entry name" value="WW"/>
    <property type="match status" value="1"/>
</dbReference>
<keyword evidence="1" id="KW-0677">Repeat</keyword>
<proteinExistence type="predicted"/>
<dbReference type="SUPFAM" id="SSF51045">
    <property type="entry name" value="WW domain"/>
    <property type="match status" value="1"/>
</dbReference>
<comment type="caution">
    <text evidence="4">The sequence shown here is derived from an EMBL/GenBank/DDBJ whole genome shotgun (WGS) entry which is preliminary data.</text>
</comment>
<dbReference type="EMBL" id="CAUEEQ010013321">
    <property type="protein sequence ID" value="CAJ0937297.1"/>
    <property type="molecule type" value="Genomic_DNA"/>
</dbReference>
<accession>A0ABN9LEJ5</accession>
<dbReference type="PROSITE" id="PS50020">
    <property type="entry name" value="WW_DOMAIN_2"/>
    <property type="match status" value="1"/>
</dbReference>
<dbReference type="SMART" id="SM00456">
    <property type="entry name" value="WW"/>
    <property type="match status" value="1"/>
</dbReference>
<dbReference type="PANTHER" id="PTHR10316:SF12">
    <property type="entry name" value="MEMBRANE-ASSOCIATED GUANYLATE KINASE, WW AND PDZ DOMAIN-CONTAINING PROTEIN 1"/>
    <property type="match status" value="1"/>
</dbReference>
<dbReference type="InterPro" id="IPR001202">
    <property type="entry name" value="WW_dom"/>
</dbReference>
<dbReference type="InterPro" id="IPR036020">
    <property type="entry name" value="WW_dom_sf"/>
</dbReference>
<evidence type="ECO:0000256" key="2">
    <source>
        <dbReference type="SAM" id="MobiDB-lite"/>
    </source>
</evidence>
<gene>
    <name evidence="4" type="ORF">RIMI_LOCUS7132173</name>
</gene>
<organism evidence="4 5">
    <name type="scientific">Ranitomeya imitator</name>
    <name type="common">mimic poison frog</name>
    <dbReference type="NCBI Taxonomy" id="111125"/>
    <lineage>
        <taxon>Eukaryota</taxon>
        <taxon>Metazoa</taxon>
        <taxon>Chordata</taxon>
        <taxon>Craniata</taxon>
        <taxon>Vertebrata</taxon>
        <taxon>Euteleostomi</taxon>
        <taxon>Amphibia</taxon>
        <taxon>Batrachia</taxon>
        <taxon>Anura</taxon>
        <taxon>Neobatrachia</taxon>
        <taxon>Hyloidea</taxon>
        <taxon>Dendrobatidae</taxon>
        <taxon>Dendrobatinae</taxon>
        <taxon>Ranitomeya</taxon>
    </lineage>
</organism>
<evidence type="ECO:0000313" key="5">
    <source>
        <dbReference type="Proteomes" id="UP001176940"/>
    </source>
</evidence>
<feature type="compositionally biased region" description="Polar residues" evidence="2">
    <location>
        <begin position="81"/>
        <end position="102"/>
    </location>
</feature>
<keyword evidence="5" id="KW-1185">Reference proteome</keyword>
<name>A0ABN9LEJ5_9NEOB</name>
<reference evidence="4" key="1">
    <citation type="submission" date="2023-07" db="EMBL/GenBank/DDBJ databases">
        <authorList>
            <person name="Stuckert A."/>
        </authorList>
    </citation>
    <scope>NUCLEOTIDE SEQUENCE</scope>
</reference>
<dbReference type="CDD" id="cd00201">
    <property type="entry name" value="WW"/>
    <property type="match status" value="1"/>
</dbReference>
<protein>
    <recommendedName>
        <fullName evidence="3">WW domain-containing protein</fullName>
    </recommendedName>
</protein>
<evidence type="ECO:0000313" key="4">
    <source>
        <dbReference type="EMBL" id="CAJ0937297.1"/>
    </source>
</evidence>
<feature type="region of interest" description="Disordered" evidence="2">
    <location>
        <begin position="79"/>
        <end position="104"/>
    </location>
</feature>
<dbReference type="Pfam" id="PF16663">
    <property type="entry name" value="MAGI_u1"/>
    <property type="match status" value="1"/>
</dbReference>